<feature type="compositionally biased region" description="Gly residues" evidence="1">
    <location>
        <begin position="42"/>
        <end position="51"/>
    </location>
</feature>
<feature type="compositionally biased region" description="Basic and acidic residues" evidence="1">
    <location>
        <begin position="52"/>
        <end position="80"/>
    </location>
</feature>
<evidence type="ECO:0000256" key="1">
    <source>
        <dbReference type="SAM" id="MobiDB-lite"/>
    </source>
</evidence>
<feature type="compositionally biased region" description="Basic and acidic residues" evidence="1">
    <location>
        <begin position="30"/>
        <end position="41"/>
    </location>
</feature>
<gene>
    <name evidence="2" type="ORF">FJTKL_15008</name>
</gene>
<reference evidence="2 3" key="1">
    <citation type="submission" date="2024-03" db="EMBL/GenBank/DDBJ databases">
        <title>A high-quality draft genome sequence of Diaporthe vaccinii, a causative agent of upright dieback and viscid rot disease in cranberry plants.</title>
        <authorList>
            <person name="Sarrasin M."/>
            <person name="Lang B.F."/>
            <person name="Burger G."/>
        </authorList>
    </citation>
    <scope>NUCLEOTIDE SEQUENCE [LARGE SCALE GENOMIC DNA]</scope>
    <source>
        <strain evidence="2 3">IS7</strain>
    </source>
</reference>
<evidence type="ECO:0000313" key="2">
    <source>
        <dbReference type="EMBL" id="KAL2278047.1"/>
    </source>
</evidence>
<name>A0ABR4E6I0_9PEZI</name>
<dbReference type="EMBL" id="JBAWTH010000091">
    <property type="protein sequence ID" value="KAL2278047.1"/>
    <property type="molecule type" value="Genomic_DNA"/>
</dbReference>
<evidence type="ECO:0000313" key="3">
    <source>
        <dbReference type="Proteomes" id="UP001600888"/>
    </source>
</evidence>
<protein>
    <submittedName>
        <fullName evidence="2">Uncharacterized protein</fullName>
    </submittedName>
</protein>
<accession>A0ABR4E6I0</accession>
<organism evidence="2 3">
    <name type="scientific">Diaporthe vaccinii</name>
    <dbReference type="NCBI Taxonomy" id="105482"/>
    <lineage>
        <taxon>Eukaryota</taxon>
        <taxon>Fungi</taxon>
        <taxon>Dikarya</taxon>
        <taxon>Ascomycota</taxon>
        <taxon>Pezizomycotina</taxon>
        <taxon>Sordariomycetes</taxon>
        <taxon>Sordariomycetidae</taxon>
        <taxon>Diaporthales</taxon>
        <taxon>Diaporthaceae</taxon>
        <taxon>Diaporthe</taxon>
        <taxon>Diaporthe eres species complex</taxon>
    </lineage>
</organism>
<proteinExistence type="predicted"/>
<sequence length="109" mass="11750">MPRCGYDTTNMRVATNPRPAASAGGSGCHPRNDKLRSDGKSDGGSGSGSGGSDREEGNIREDDDKGSKKTKEQESRRGSKDGGMTTEELIKTIDDVRLPMEGRGWTFWL</sequence>
<comment type="caution">
    <text evidence="2">The sequence shown here is derived from an EMBL/GenBank/DDBJ whole genome shotgun (WGS) entry which is preliminary data.</text>
</comment>
<feature type="region of interest" description="Disordered" evidence="1">
    <location>
        <begin position="1"/>
        <end position="90"/>
    </location>
</feature>
<dbReference type="Proteomes" id="UP001600888">
    <property type="component" value="Unassembled WGS sequence"/>
</dbReference>
<keyword evidence="3" id="KW-1185">Reference proteome</keyword>